<dbReference type="Pfam" id="PF03703">
    <property type="entry name" value="bPH_2"/>
    <property type="match status" value="1"/>
</dbReference>
<dbReference type="EMBL" id="RBVX01000008">
    <property type="protein sequence ID" value="RSL33408.1"/>
    <property type="molecule type" value="Genomic_DNA"/>
</dbReference>
<keyword evidence="4" id="KW-1185">Reference proteome</keyword>
<evidence type="ECO:0000256" key="1">
    <source>
        <dbReference type="SAM" id="Phobius"/>
    </source>
</evidence>
<gene>
    <name evidence="3" type="ORF">D7Z54_10600</name>
</gene>
<feature type="transmembrane region" description="Helical" evidence="1">
    <location>
        <begin position="47"/>
        <end position="66"/>
    </location>
</feature>
<dbReference type="OrthoDB" id="1750577at2"/>
<keyword evidence="1" id="KW-0812">Transmembrane</keyword>
<proteinExistence type="predicted"/>
<organism evidence="3 4">
    <name type="scientific">Salibacterium salarium</name>
    <dbReference type="NCBI Taxonomy" id="284579"/>
    <lineage>
        <taxon>Bacteria</taxon>
        <taxon>Bacillati</taxon>
        <taxon>Bacillota</taxon>
        <taxon>Bacilli</taxon>
        <taxon>Bacillales</taxon>
        <taxon>Bacillaceae</taxon>
    </lineage>
</organism>
<dbReference type="InterPro" id="IPR005182">
    <property type="entry name" value="YdbS-like_PH"/>
</dbReference>
<name>A0A428N511_9BACI</name>
<keyword evidence="1" id="KW-1133">Transmembrane helix</keyword>
<sequence>MRDKPSQHISNKAISVWSIRGAIESCFYLLIPIGLFLISYWYGVPWYYLYIGTAVVVLAGVWKIMFLPRIRWKMWRYEILDKEVELLRGIIIVKHTLIPMSRVQHVDTQQGPIYKKYGLTAVMISTAAGVHEIPALKEEIGTQIRDQIAALAGTDEDDG</sequence>
<dbReference type="RefSeq" id="WP_125555813.1">
    <property type="nucleotide sequence ID" value="NZ_RBVX01000008.1"/>
</dbReference>
<dbReference type="PANTHER" id="PTHR34473">
    <property type="entry name" value="UPF0699 TRANSMEMBRANE PROTEIN YDBS"/>
    <property type="match status" value="1"/>
</dbReference>
<dbReference type="Proteomes" id="UP000275076">
    <property type="component" value="Unassembled WGS sequence"/>
</dbReference>
<comment type="caution">
    <text evidence="3">The sequence shown here is derived from an EMBL/GenBank/DDBJ whole genome shotgun (WGS) entry which is preliminary data.</text>
</comment>
<feature type="domain" description="YdbS-like PH" evidence="2">
    <location>
        <begin position="72"/>
        <end position="148"/>
    </location>
</feature>
<evidence type="ECO:0000259" key="2">
    <source>
        <dbReference type="Pfam" id="PF03703"/>
    </source>
</evidence>
<reference evidence="3 4" key="1">
    <citation type="submission" date="2018-10" db="EMBL/GenBank/DDBJ databases">
        <title>Draft genome sequence of Bacillus salarius IM0101, isolated from a hypersaline soil in Inner Mongolia, China.</title>
        <authorList>
            <person name="Yamprayoonswat W."/>
            <person name="Boonvisut S."/>
            <person name="Jumpathong W."/>
            <person name="Sittihan S."/>
            <person name="Ruangsuj P."/>
            <person name="Wanthongcharoen S."/>
            <person name="Thongpramul N."/>
            <person name="Pimmason S."/>
            <person name="Yu B."/>
            <person name="Yasawong M."/>
        </authorList>
    </citation>
    <scope>NUCLEOTIDE SEQUENCE [LARGE SCALE GENOMIC DNA]</scope>
    <source>
        <strain evidence="3 4">IM0101</strain>
    </source>
</reference>
<dbReference type="AlphaFoldDB" id="A0A428N511"/>
<keyword evidence="1" id="KW-0472">Membrane</keyword>
<dbReference type="PANTHER" id="PTHR34473:SF2">
    <property type="entry name" value="UPF0699 TRANSMEMBRANE PROTEIN YDBT"/>
    <property type="match status" value="1"/>
</dbReference>
<evidence type="ECO:0000313" key="3">
    <source>
        <dbReference type="EMBL" id="RSL33408.1"/>
    </source>
</evidence>
<evidence type="ECO:0000313" key="4">
    <source>
        <dbReference type="Proteomes" id="UP000275076"/>
    </source>
</evidence>
<accession>A0A428N511</accession>
<feature type="transmembrane region" description="Helical" evidence="1">
    <location>
        <begin position="21"/>
        <end position="41"/>
    </location>
</feature>
<protein>
    <recommendedName>
        <fullName evidence="2">YdbS-like PH domain-containing protein</fullName>
    </recommendedName>
</protein>